<dbReference type="Proteomes" id="UP000094793">
    <property type="component" value="Chromosome"/>
</dbReference>
<dbReference type="Pfam" id="PF25834">
    <property type="entry name" value="Fn3_SaeA_4th"/>
    <property type="match status" value="1"/>
</dbReference>
<dbReference type="InterPro" id="IPR058693">
    <property type="entry name" value="Fn3_SaeA_3rd"/>
</dbReference>
<evidence type="ECO:0000313" key="9">
    <source>
        <dbReference type="Proteomes" id="UP000094793"/>
    </source>
</evidence>
<organism evidence="7 9">
    <name type="scientific">Brevibacterium aurantiacum</name>
    <dbReference type="NCBI Taxonomy" id="273384"/>
    <lineage>
        <taxon>Bacteria</taxon>
        <taxon>Bacillati</taxon>
        <taxon>Actinomycetota</taxon>
        <taxon>Actinomycetes</taxon>
        <taxon>Micrococcales</taxon>
        <taxon>Brevibacteriaceae</taxon>
        <taxon>Brevibacterium</taxon>
    </lineage>
</organism>
<evidence type="ECO:0000259" key="3">
    <source>
        <dbReference type="Pfam" id="PF25833"/>
    </source>
</evidence>
<name>A0A1D7W8W5_BREAU</name>
<dbReference type="InterPro" id="IPR058694">
    <property type="entry name" value="Fn3_SaeA_4th"/>
</dbReference>
<feature type="domain" description="SaeA first Fn3-like" evidence="2">
    <location>
        <begin position="103"/>
        <end position="184"/>
    </location>
</feature>
<evidence type="ECO:0000259" key="2">
    <source>
        <dbReference type="Pfam" id="PF25832"/>
    </source>
</evidence>
<dbReference type="AlphaFoldDB" id="A0A1D7W8W5"/>
<evidence type="ECO:0000259" key="6">
    <source>
        <dbReference type="Pfam" id="PF25836"/>
    </source>
</evidence>
<evidence type="ECO:0000259" key="4">
    <source>
        <dbReference type="Pfam" id="PF25834"/>
    </source>
</evidence>
<evidence type="ECO:0000313" key="10">
    <source>
        <dbReference type="Proteomes" id="UP000234300"/>
    </source>
</evidence>
<dbReference type="Pfam" id="PF25835">
    <property type="entry name" value="Fn3_SaeA_5th"/>
    <property type="match status" value="1"/>
</dbReference>
<dbReference type="InterPro" id="IPR058692">
    <property type="entry name" value="Fn3_SaeA_2nd"/>
</dbReference>
<gene>
    <name evidence="8" type="ORF">BAURA86_03445</name>
    <name evidence="7" type="ORF">BLSMQ_3768</name>
</gene>
<evidence type="ECO:0000259" key="5">
    <source>
        <dbReference type="Pfam" id="PF25835"/>
    </source>
</evidence>
<sequence length="647" mass="70871">MKNQNDETNQNGPMIPPPLDGGAAIPPPLSSPKQPSTGADGTTSTGGQVDANTAEPGSIPEAPKRPPIMDTKTQQNYEGISFVAYRYADQDKPDELRVNPIVEDEVSLAWSLADEPSFYRLVFSDREWPFSPDSAEELAVTSADSFISRHPLSAAVRYYQVWRYPGDDIYEARLQQPRLHAQGHLIVGVRGAQIAPDGAQVIARWNALPGTNRINVSRVLRKDIATGLKDSRSQILSEFTNLTGFVDSGVESGQRYVYQVRTEVDVDSMTQLSVPETFEVDVPFALEPVLDLSFALHDGTGHPTFDLEWTPPRGGEVRIYRSDTAPVAGLRKSAIPLRALEHDALLKDEDWINRPVQFGPDGSVMMNGVPWPDGWTRAYFTAVVVHEDEAFVGNTVHGVRVPPVEDAKVTERVGVKLVHFHWPAGVDVVQAFVGQKSDGPPPEGTTPLVEIDEKTYRDSGGLHIRGDGNLRYGGIVYLIAISFSEGRRVSSIPQTVDIEPLLIIGYDISQRTSIRGKGNAQISVFAHHEDIRQSIPFVLVHNPERLPLTAQDGTVLPVRPADSDAGTSSGQFAPPELVVRGSRDQAPQWLVDQNAWDTTVNGGYLRVFVAVPPSALKSVALLDPSMKALTVDAESRTKRIIKGFRRG</sequence>
<feature type="domain" description="SaeA second Fn3-like" evidence="3">
    <location>
        <begin position="191"/>
        <end position="280"/>
    </location>
</feature>
<feature type="compositionally biased region" description="Polar residues" evidence="1">
    <location>
        <begin position="1"/>
        <end position="12"/>
    </location>
</feature>
<protein>
    <submittedName>
        <fullName evidence="7">Uncharacterized protein</fullName>
    </submittedName>
</protein>
<feature type="compositionally biased region" description="Pro residues" evidence="1">
    <location>
        <begin position="14"/>
        <end position="30"/>
    </location>
</feature>
<evidence type="ECO:0000256" key="1">
    <source>
        <dbReference type="SAM" id="MobiDB-lite"/>
    </source>
</evidence>
<dbReference type="KEGG" id="blin:BLSMQ_3768"/>
<dbReference type="InterPro" id="IPR058691">
    <property type="entry name" value="Fn3_SaeA_1st"/>
</dbReference>
<dbReference type="Proteomes" id="UP000234300">
    <property type="component" value="Unassembled WGS sequence"/>
</dbReference>
<evidence type="ECO:0000313" key="7">
    <source>
        <dbReference type="EMBL" id="AOP55466.1"/>
    </source>
</evidence>
<dbReference type="EMBL" id="CP017150">
    <property type="protein sequence ID" value="AOP55466.1"/>
    <property type="molecule type" value="Genomic_DNA"/>
</dbReference>
<evidence type="ECO:0000313" key="8">
    <source>
        <dbReference type="EMBL" id="SMY03737.1"/>
    </source>
</evidence>
<dbReference type="RefSeq" id="WP_133066698.1">
    <property type="nucleotide sequence ID" value="NZ_FXZI01000016.1"/>
</dbReference>
<dbReference type="Pfam" id="PF25832">
    <property type="entry name" value="Fn3_SaeA_2nd"/>
    <property type="match status" value="1"/>
</dbReference>
<reference evidence="7" key="1">
    <citation type="submission" date="2016-09" db="EMBL/GenBank/DDBJ databases">
        <title>Complete Genome Sequence of Brevibacterium aurantiacum SMQ-1335.</title>
        <authorList>
            <person name="de Melo A.G."/>
            <person name="Labrie S.J."/>
            <person name="Dumaresq J."/>
            <person name="Roberts R.J."/>
            <person name="Tremblay D.M."/>
            <person name="Moineau S."/>
        </authorList>
    </citation>
    <scope>NUCLEOTIDE SEQUENCE</scope>
    <source>
        <strain evidence="7">SMQ-1335</strain>
    </source>
</reference>
<proteinExistence type="predicted"/>
<dbReference type="EMBL" id="FXZI01000016">
    <property type="protein sequence ID" value="SMY03737.1"/>
    <property type="molecule type" value="Genomic_DNA"/>
</dbReference>
<reference evidence="9" key="2">
    <citation type="submission" date="2016-09" db="EMBL/GenBank/DDBJ databases">
        <title>Complete Genome Sequence of Brevibacterium linens SMQ-1335.</title>
        <authorList>
            <person name="de Melo A.G."/>
            <person name="Labrie S.J."/>
            <person name="Dumaresq J."/>
            <person name="Roberts R.J."/>
            <person name="Tremblay D.M."/>
            <person name="Moineau S."/>
        </authorList>
    </citation>
    <scope>NUCLEOTIDE SEQUENCE [LARGE SCALE GENOMIC DNA]</scope>
    <source>
        <strain evidence="9">SMQ-1335</strain>
    </source>
</reference>
<feature type="domain" description="SaeA third Fn3-like" evidence="4">
    <location>
        <begin position="297"/>
        <end position="396"/>
    </location>
</feature>
<feature type="region of interest" description="Disordered" evidence="1">
    <location>
        <begin position="1"/>
        <end position="71"/>
    </location>
</feature>
<dbReference type="InterPro" id="IPR058696">
    <property type="entry name" value="Fn3_SaeA_5th"/>
</dbReference>
<feature type="compositionally biased region" description="Low complexity" evidence="1">
    <location>
        <begin position="36"/>
        <end position="47"/>
    </location>
</feature>
<dbReference type="Pfam" id="PF25833">
    <property type="entry name" value="Fn3_SaeA_3rd"/>
    <property type="match status" value="1"/>
</dbReference>
<dbReference type="Pfam" id="PF25836">
    <property type="entry name" value="Fn3_SaeA_6th"/>
    <property type="match status" value="1"/>
</dbReference>
<feature type="domain" description="SaeA fifth Fn3-like" evidence="6">
    <location>
        <begin position="501"/>
        <end position="629"/>
    </location>
</feature>
<accession>A0A1D7W8W5</accession>
<accession>A0A2H1KVI8</accession>
<reference evidence="8 10" key="3">
    <citation type="submission" date="2017-03" db="EMBL/GenBank/DDBJ databases">
        <authorList>
            <person name="Afonso C.L."/>
            <person name="Miller P.J."/>
            <person name="Scott M.A."/>
            <person name="Spackman E."/>
            <person name="Goraichik I."/>
            <person name="Dimitrov K.M."/>
            <person name="Suarez D.L."/>
            <person name="Swayne D.E."/>
        </authorList>
    </citation>
    <scope>NUCLEOTIDE SEQUENCE [LARGE SCALE GENOMIC DNA]</scope>
    <source>
        <strain evidence="8">8</strain>
        <strain evidence="10">8(6)</strain>
    </source>
</reference>
<feature type="domain" description="SaeA fourth Fn3-like" evidence="5">
    <location>
        <begin position="404"/>
        <end position="497"/>
    </location>
</feature>